<gene>
    <name evidence="5" type="ORF">H2LOC_014050</name>
</gene>
<evidence type="ECO:0000256" key="3">
    <source>
        <dbReference type="ARBA" id="ARBA00022691"/>
    </source>
</evidence>
<dbReference type="Pfam" id="PF05063">
    <property type="entry name" value="MT-A70"/>
    <property type="match status" value="1"/>
</dbReference>
<dbReference type="AlphaFoldDB" id="A0A6B8KIK3"/>
<accession>A0A6B8KIK3</accession>
<dbReference type="PANTHER" id="PTHR12829">
    <property type="entry name" value="N6-ADENOSINE-METHYLTRANSFERASE"/>
    <property type="match status" value="1"/>
</dbReference>
<evidence type="ECO:0000256" key="4">
    <source>
        <dbReference type="PROSITE-ProRule" id="PRU00489"/>
    </source>
</evidence>
<name>A0A6B8KIK3_9HYPH</name>
<evidence type="ECO:0000256" key="2">
    <source>
        <dbReference type="ARBA" id="ARBA00022679"/>
    </source>
</evidence>
<keyword evidence="2" id="KW-0808">Transferase</keyword>
<dbReference type="GO" id="GO:0032259">
    <property type="term" value="P:methylation"/>
    <property type="evidence" value="ECO:0007669"/>
    <property type="project" value="UniProtKB-KW"/>
</dbReference>
<keyword evidence="1" id="KW-0489">Methyltransferase</keyword>
<dbReference type="InterPro" id="IPR007757">
    <property type="entry name" value="MT-A70-like"/>
</dbReference>
<dbReference type="PROSITE" id="PS51143">
    <property type="entry name" value="MT_A70"/>
    <property type="match status" value="1"/>
</dbReference>
<protein>
    <recommendedName>
        <fullName evidence="7">DNA methyltransferase</fullName>
    </recommendedName>
</protein>
<dbReference type="InterPro" id="IPR029063">
    <property type="entry name" value="SAM-dependent_MTases_sf"/>
</dbReference>
<dbReference type="EMBL" id="CP046052">
    <property type="protein sequence ID" value="QGM46725.1"/>
    <property type="molecule type" value="Genomic_DNA"/>
</dbReference>
<dbReference type="RefSeq" id="WP_136497608.1">
    <property type="nucleotide sequence ID" value="NZ_CP046052.1"/>
</dbReference>
<proteinExistence type="inferred from homology"/>
<sequence length="197" mass="23127">MNDRPFGDLQEGSYGLIHADNPHRYITRSKKGMGKSAERHYPTMSREELYELPVWRLAAPNCAICFWTTSAQLPMQLDLMQHWGFAYKSYGGWAKRSPTWKRGCENPKWAFGTGYWEHSCLEVYLWGAIGAPKIVSRSERNLIEAARREHSRKPEDIYEKCERMFPKVKKLDLFSRQSRRGWDNWGNERTKFDGEEG</sequence>
<dbReference type="GO" id="GO:0008168">
    <property type="term" value="F:methyltransferase activity"/>
    <property type="evidence" value="ECO:0007669"/>
    <property type="project" value="UniProtKB-KW"/>
</dbReference>
<evidence type="ECO:0008006" key="7">
    <source>
        <dbReference type="Google" id="ProtNLM"/>
    </source>
</evidence>
<reference evidence="5 6" key="1">
    <citation type="submission" date="2019-11" db="EMBL/GenBank/DDBJ databases">
        <title>The genome sequence of Methylocystis heyeri.</title>
        <authorList>
            <person name="Oshkin I.Y."/>
            <person name="Miroshnikov K."/>
            <person name="Dedysh S.N."/>
        </authorList>
    </citation>
    <scope>NUCLEOTIDE SEQUENCE [LARGE SCALE GENOMIC DNA]</scope>
    <source>
        <strain evidence="5 6">H2</strain>
    </source>
</reference>
<dbReference type="PANTHER" id="PTHR12829:SF7">
    <property type="entry name" value="N6-ADENOSINE-METHYLTRANSFERASE CATALYTIC SUBUNIT"/>
    <property type="match status" value="1"/>
</dbReference>
<evidence type="ECO:0000313" key="6">
    <source>
        <dbReference type="Proteomes" id="UP000309061"/>
    </source>
</evidence>
<organism evidence="5 6">
    <name type="scientific">Methylocystis heyeri</name>
    <dbReference type="NCBI Taxonomy" id="391905"/>
    <lineage>
        <taxon>Bacteria</taxon>
        <taxon>Pseudomonadati</taxon>
        <taxon>Pseudomonadota</taxon>
        <taxon>Alphaproteobacteria</taxon>
        <taxon>Hyphomicrobiales</taxon>
        <taxon>Methylocystaceae</taxon>
        <taxon>Methylocystis</taxon>
    </lineage>
</organism>
<dbReference type="SUPFAM" id="SSF53335">
    <property type="entry name" value="S-adenosyl-L-methionine-dependent methyltransferases"/>
    <property type="match status" value="1"/>
</dbReference>
<evidence type="ECO:0000313" key="5">
    <source>
        <dbReference type="EMBL" id="QGM46725.1"/>
    </source>
</evidence>
<dbReference type="KEGG" id="mhey:H2LOC_014050"/>
<evidence type="ECO:0000256" key="1">
    <source>
        <dbReference type="ARBA" id="ARBA00022603"/>
    </source>
</evidence>
<dbReference type="Proteomes" id="UP000309061">
    <property type="component" value="Chromosome"/>
</dbReference>
<comment type="similarity">
    <text evidence="4">Belongs to the MT-A70-like family.</text>
</comment>
<keyword evidence="6" id="KW-1185">Reference proteome</keyword>
<keyword evidence="3" id="KW-0949">S-adenosyl-L-methionine</keyword>
<dbReference type="OrthoDB" id="9800596at2"/>